<sequence length="230" mass="24250">HTVARQILCKAVGLGDCELIDIKVTTASAAVGGVTTASRGTMLLGRSIIDAALKLKKDLESNSLEELAGRIYEGSFVCDYTHAEGEPGKIVSHIAYGFATHLAILDEKGGVDTIYAAHDSGRVINPLLFEGQIEGGVVMGLGYALSEKVPLEKGRLTSEKYISLGIPKLAKVPRIVPIAVEEDDPEGAFGAKGVGEIVCIPTAPAIANAFYKYDSVRRYALPLKPPGKSG</sequence>
<name>X0VJC2_9ZZZZ</name>
<evidence type="ECO:0000313" key="2">
    <source>
        <dbReference type="EMBL" id="GAG12578.1"/>
    </source>
</evidence>
<accession>X0VJC2</accession>
<reference evidence="2" key="1">
    <citation type="journal article" date="2014" name="Front. Microbiol.">
        <title>High frequency of phylogenetically diverse reductive dehalogenase-homologous genes in deep subseafloor sedimentary metagenomes.</title>
        <authorList>
            <person name="Kawai M."/>
            <person name="Futagami T."/>
            <person name="Toyoda A."/>
            <person name="Takaki Y."/>
            <person name="Nishi S."/>
            <person name="Hori S."/>
            <person name="Arai W."/>
            <person name="Tsubouchi T."/>
            <person name="Morono Y."/>
            <person name="Uchiyama I."/>
            <person name="Ito T."/>
            <person name="Fujiyama A."/>
            <person name="Inagaki F."/>
            <person name="Takami H."/>
        </authorList>
    </citation>
    <scope>NUCLEOTIDE SEQUENCE</scope>
    <source>
        <strain evidence="2">Expedition CK06-06</strain>
    </source>
</reference>
<dbReference type="GO" id="GO:0005506">
    <property type="term" value="F:iron ion binding"/>
    <property type="evidence" value="ECO:0007669"/>
    <property type="project" value="InterPro"/>
</dbReference>
<feature type="domain" description="Aldehyde oxidase/xanthine dehydrogenase second molybdopterin binding" evidence="1">
    <location>
        <begin position="1"/>
        <end position="173"/>
    </location>
</feature>
<feature type="non-terminal residue" evidence="2">
    <location>
        <position position="1"/>
    </location>
</feature>
<dbReference type="AlphaFoldDB" id="X0VJC2"/>
<dbReference type="InterPro" id="IPR016208">
    <property type="entry name" value="Ald_Oxase/xanthine_DH-like"/>
</dbReference>
<dbReference type="SUPFAM" id="SSF56003">
    <property type="entry name" value="Molybdenum cofactor-binding domain"/>
    <property type="match status" value="1"/>
</dbReference>
<dbReference type="PANTHER" id="PTHR11908">
    <property type="entry name" value="XANTHINE DEHYDROGENASE"/>
    <property type="match status" value="1"/>
</dbReference>
<proteinExistence type="predicted"/>
<dbReference type="InterPro" id="IPR046867">
    <property type="entry name" value="AldOxase/xan_DH_MoCoBD2"/>
</dbReference>
<protein>
    <recommendedName>
        <fullName evidence="1">Aldehyde oxidase/xanthine dehydrogenase second molybdopterin binding domain-containing protein</fullName>
    </recommendedName>
</protein>
<dbReference type="InterPro" id="IPR037165">
    <property type="entry name" value="AldOxase/xan_DH_Mopterin-bd_sf"/>
</dbReference>
<dbReference type="PANTHER" id="PTHR11908:SF157">
    <property type="entry name" value="XANTHINE DEHYDROGENASE SUBUNIT D-RELATED"/>
    <property type="match status" value="1"/>
</dbReference>
<organism evidence="2">
    <name type="scientific">marine sediment metagenome</name>
    <dbReference type="NCBI Taxonomy" id="412755"/>
    <lineage>
        <taxon>unclassified sequences</taxon>
        <taxon>metagenomes</taxon>
        <taxon>ecological metagenomes</taxon>
    </lineage>
</organism>
<evidence type="ECO:0000259" key="1">
    <source>
        <dbReference type="Pfam" id="PF20256"/>
    </source>
</evidence>
<comment type="caution">
    <text evidence="2">The sequence shown here is derived from an EMBL/GenBank/DDBJ whole genome shotgun (WGS) entry which is preliminary data.</text>
</comment>
<dbReference type="EMBL" id="BARS01024869">
    <property type="protein sequence ID" value="GAG12578.1"/>
    <property type="molecule type" value="Genomic_DNA"/>
</dbReference>
<dbReference type="Pfam" id="PF20256">
    <property type="entry name" value="MoCoBD_2"/>
    <property type="match status" value="1"/>
</dbReference>
<gene>
    <name evidence="2" type="ORF">S01H1_39415</name>
</gene>
<dbReference type="Gene3D" id="3.30.365.10">
    <property type="entry name" value="Aldehyde oxidase/xanthine dehydrogenase, molybdopterin binding domain"/>
    <property type="match status" value="2"/>
</dbReference>
<dbReference type="GO" id="GO:0016491">
    <property type="term" value="F:oxidoreductase activity"/>
    <property type="evidence" value="ECO:0007669"/>
    <property type="project" value="InterPro"/>
</dbReference>